<dbReference type="PROSITE" id="PS00941">
    <property type="entry name" value="CARBOXYLESTERASE_B_2"/>
    <property type="match status" value="1"/>
</dbReference>
<evidence type="ECO:0000256" key="3">
    <source>
        <dbReference type="ARBA" id="ARBA00022801"/>
    </source>
</evidence>
<dbReference type="InterPro" id="IPR029058">
    <property type="entry name" value="AB_hydrolase_fold"/>
</dbReference>
<organism evidence="8">
    <name type="scientific">Culicoides sonorensis</name>
    <name type="common">Biting midge</name>
    <dbReference type="NCBI Taxonomy" id="179676"/>
    <lineage>
        <taxon>Eukaryota</taxon>
        <taxon>Metazoa</taxon>
        <taxon>Ecdysozoa</taxon>
        <taxon>Arthropoda</taxon>
        <taxon>Hexapoda</taxon>
        <taxon>Insecta</taxon>
        <taxon>Pterygota</taxon>
        <taxon>Neoptera</taxon>
        <taxon>Endopterygota</taxon>
        <taxon>Diptera</taxon>
        <taxon>Nematocera</taxon>
        <taxon>Chironomoidea</taxon>
        <taxon>Ceratopogonidae</taxon>
        <taxon>Ceratopogoninae</taxon>
        <taxon>Culicoides</taxon>
        <taxon>Monoculicoides</taxon>
    </lineage>
</organism>
<gene>
    <name evidence="8" type="primary">CSON009931</name>
</gene>
<dbReference type="InterPro" id="IPR002018">
    <property type="entry name" value="CarbesteraseB"/>
</dbReference>
<feature type="chain" id="PRO_5036328500" description="carboxylesterase" evidence="6">
    <location>
        <begin position="22"/>
        <end position="533"/>
    </location>
</feature>
<dbReference type="Gene3D" id="3.40.50.1820">
    <property type="entry name" value="alpha/beta hydrolase"/>
    <property type="match status" value="1"/>
</dbReference>
<feature type="domain" description="Carboxylesterase type B" evidence="7">
    <location>
        <begin position="138"/>
        <end position="503"/>
    </location>
</feature>
<dbReference type="OMA" id="CAYEGIP"/>
<accession>A0A336K0Z1</accession>
<proteinExistence type="inferred from homology"/>
<sequence>MFLIETILILITLNFPVQIIAGSPEETTCIAAVDDGLVVGSNGLSVNGKRICKYLGLPYALPPIGNLRFEPPVMLKWTGIQNFVEKPEMCPQPINLEKGDDTTIKGNEDCLTLSVYTPLQLNSSKLLPVFFWIHGGRPLGFLSIPRLNITGNLGLKDQVMALQWVQRNIASFGGNPRKVTLVSWSAGASSATYHMYSKQSKGLFNRVIAMSGTILNPWAFLERPDFCGNNFLEFTGFQTKNELKNASVFQLMPRLREKLMFSYFGQYHFCFIPTIEPVWVNHRFLKKSPIRLVKSPPVNNVTLMIGYTNLESEILYPSINYFMSNFNYANKNETYSEIIQDYIQNFLDDNFQSDDEQRRVLLRLATIADTFYGIREFIQYYSKNSKSRIYAYQFSFDGHFGHFKRTANKKYRHISGAVHGDELGYLFVPFFEDISGHRFDSNSKEIVMSKRMVEMWTNFVKYGNPTPILTDLIQTKWKPYNESMEVLNIDNVLQMQQDPFTKNYLYEFWNEIYRCLHKFKCEIFNNRTLTANQ</sequence>
<reference evidence="8" key="1">
    <citation type="submission" date="2018-04" db="EMBL/GenBank/DDBJ databases">
        <authorList>
            <person name="Go L.Y."/>
            <person name="Mitchell J.A."/>
        </authorList>
    </citation>
    <scope>NUCLEOTIDE SEQUENCE</scope>
    <source>
        <tissue evidence="8">Whole organism</tissue>
    </source>
</reference>
<dbReference type="GO" id="GO:0106435">
    <property type="term" value="F:carboxylesterase activity"/>
    <property type="evidence" value="ECO:0007669"/>
    <property type="project" value="UniProtKB-EC"/>
</dbReference>
<keyword evidence="4" id="KW-0325">Glycoprotein</keyword>
<feature type="domain" description="Carboxylesterase type B" evidence="7">
    <location>
        <begin position="32"/>
        <end position="136"/>
    </location>
</feature>
<evidence type="ECO:0000256" key="5">
    <source>
        <dbReference type="ARBA" id="ARBA00039155"/>
    </source>
</evidence>
<evidence type="ECO:0000256" key="4">
    <source>
        <dbReference type="ARBA" id="ARBA00023180"/>
    </source>
</evidence>
<keyword evidence="2" id="KW-0719">Serine esterase</keyword>
<evidence type="ECO:0000256" key="6">
    <source>
        <dbReference type="SAM" id="SignalP"/>
    </source>
</evidence>
<evidence type="ECO:0000256" key="1">
    <source>
        <dbReference type="ARBA" id="ARBA00005964"/>
    </source>
</evidence>
<feature type="signal peptide" evidence="6">
    <location>
        <begin position="1"/>
        <end position="21"/>
    </location>
</feature>
<evidence type="ECO:0000313" key="8">
    <source>
        <dbReference type="EMBL" id="SSW98107.1"/>
    </source>
</evidence>
<dbReference type="EMBL" id="UFQS01000039">
    <property type="protein sequence ID" value="SSW98107.1"/>
    <property type="molecule type" value="Genomic_DNA"/>
</dbReference>
<dbReference type="InterPro" id="IPR019819">
    <property type="entry name" value="Carboxylesterase_B_CS"/>
</dbReference>
<dbReference type="EMBL" id="UFQT01000039">
    <property type="protein sequence ID" value="SSX18493.1"/>
    <property type="molecule type" value="Genomic_DNA"/>
</dbReference>
<reference evidence="9" key="2">
    <citation type="submission" date="2018-07" db="EMBL/GenBank/DDBJ databases">
        <authorList>
            <person name="Quirk P.G."/>
            <person name="Krulwich T.A."/>
        </authorList>
    </citation>
    <scope>NUCLEOTIDE SEQUENCE</scope>
</reference>
<dbReference type="SUPFAM" id="SSF53474">
    <property type="entry name" value="alpha/beta-Hydrolases"/>
    <property type="match status" value="1"/>
</dbReference>
<dbReference type="PANTHER" id="PTHR43142">
    <property type="entry name" value="CARBOXYLIC ESTER HYDROLASE"/>
    <property type="match status" value="1"/>
</dbReference>
<keyword evidence="3" id="KW-0378">Hydrolase</keyword>
<dbReference type="VEuPathDB" id="VectorBase:CSON009931"/>
<evidence type="ECO:0000256" key="2">
    <source>
        <dbReference type="ARBA" id="ARBA00022487"/>
    </source>
</evidence>
<dbReference type="PANTHER" id="PTHR43142:SF1">
    <property type="entry name" value="CARBOXYLIC ESTER HYDROLASE"/>
    <property type="match status" value="1"/>
</dbReference>
<name>A0A336K0Z1_CULSO</name>
<dbReference type="AlphaFoldDB" id="A0A336K0Z1"/>
<evidence type="ECO:0000259" key="7">
    <source>
        <dbReference type="Pfam" id="PF00135"/>
    </source>
</evidence>
<dbReference type="Pfam" id="PF00135">
    <property type="entry name" value="COesterase"/>
    <property type="match status" value="2"/>
</dbReference>
<dbReference type="EC" id="3.1.1.1" evidence="5"/>
<protein>
    <recommendedName>
        <fullName evidence="5">carboxylesterase</fullName>
        <ecNumber evidence="5">3.1.1.1</ecNumber>
    </recommendedName>
</protein>
<keyword evidence="6" id="KW-0732">Signal</keyword>
<evidence type="ECO:0000313" key="9">
    <source>
        <dbReference type="EMBL" id="SSX18493.1"/>
    </source>
</evidence>
<comment type="similarity">
    <text evidence="1">Belongs to the type-B carboxylesterase/lipase family.</text>
</comment>